<feature type="domain" description="Cation efflux protein cytoplasmic" evidence="2">
    <location>
        <begin position="6"/>
        <end position="61"/>
    </location>
</feature>
<gene>
    <name evidence="3" type="ORF">AVDCRST_MAG88-119</name>
</gene>
<accession>A0A6J4U6R2</accession>
<sequence>MERAGNVRVRWLGHQLQAELQITVNEDLPARVSHHIAEEVQHALFHALPRREENAMHINPCGHGGEDWHTPTAHHVQLARRAKGPVGPPGTYRQRR</sequence>
<dbReference type="Gene3D" id="3.30.70.1350">
    <property type="entry name" value="Cation efflux protein, cytoplasmic domain"/>
    <property type="match status" value="1"/>
</dbReference>
<protein>
    <recommendedName>
        <fullName evidence="2">Cation efflux protein cytoplasmic domain-containing protein</fullName>
    </recommendedName>
</protein>
<evidence type="ECO:0000256" key="1">
    <source>
        <dbReference type="SAM" id="MobiDB-lite"/>
    </source>
</evidence>
<reference evidence="3" key="1">
    <citation type="submission" date="2020-02" db="EMBL/GenBank/DDBJ databases">
        <authorList>
            <person name="Meier V. D."/>
        </authorList>
    </citation>
    <scope>NUCLEOTIDE SEQUENCE</scope>
    <source>
        <strain evidence="3">AVDCRST_MAG88</strain>
    </source>
</reference>
<dbReference type="EMBL" id="CADCWM010000038">
    <property type="protein sequence ID" value="CAA9542348.1"/>
    <property type="molecule type" value="Genomic_DNA"/>
</dbReference>
<dbReference type="InterPro" id="IPR036837">
    <property type="entry name" value="Cation_efflux_CTD_sf"/>
</dbReference>
<dbReference type="Pfam" id="PF16916">
    <property type="entry name" value="ZT_dimer"/>
    <property type="match status" value="1"/>
</dbReference>
<dbReference type="AlphaFoldDB" id="A0A6J4U6R2"/>
<dbReference type="SUPFAM" id="SSF160240">
    <property type="entry name" value="Cation efflux protein cytoplasmic domain-like"/>
    <property type="match status" value="1"/>
</dbReference>
<evidence type="ECO:0000313" key="3">
    <source>
        <dbReference type="EMBL" id="CAA9542348.1"/>
    </source>
</evidence>
<dbReference type="InterPro" id="IPR027470">
    <property type="entry name" value="Cation_efflux_CTD"/>
</dbReference>
<organism evidence="3">
    <name type="scientific">uncultured Thermomicrobiales bacterium</name>
    <dbReference type="NCBI Taxonomy" id="1645740"/>
    <lineage>
        <taxon>Bacteria</taxon>
        <taxon>Pseudomonadati</taxon>
        <taxon>Thermomicrobiota</taxon>
        <taxon>Thermomicrobia</taxon>
        <taxon>Thermomicrobiales</taxon>
        <taxon>environmental samples</taxon>
    </lineage>
</organism>
<proteinExistence type="predicted"/>
<feature type="region of interest" description="Disordered" evidence="1">
    <location>
        <begin position="56"/>
        <end position="96"/>
    </location>
</feature>
<evidence type="ECO:0000259" key="2">
    <source>
        <dbReference type="Pfam" id="PF16916"/>
    </source>
</evidence>
<name>A0A6J4U6R2_9BACT</name>